<dbReference type="PANTHER" id="PTHR43155:SF2">
    <property type="entry name" value="CYCLIC DI-GMP PHOSPHODIESTERASE PA4108"/>
    <property type="match status" value="1"/>
</dbReference>
<dbReference type="SUPFAM" id="SSF109604">
    <property type="entry name" value="HD-domain/PDEase-like"/>
    <property type="match status" value="1"/>
</dbReference>
<dbReference type="InterPro" id="IPR006674">
    <property type="entry name" value="HD_domain"/>
</dbReference>
<accession>A0A0G2ZHR1</accession>
<dbReference type="InterPro" id="IPR006675">
    <property type="entry name" value="HDIG_dom"/>
</dbReference>
<dbReference type="Proteomes" id="UP000035159">
    <property type="component" value="Chromosome"/>
</dbReference>
<dbReference type="EMBL" id="CP011232">
    <property type="protein sequence ID" value="AKI98323.1"/>
    <property type="molecule type" value="Genomic_DNA"/>
</dbReference>
<dbReference type="AlphaFoldDB" id="A0A0G2ZHR1"/>
<feature type="domain" description="HD" evidence="1">
    <location>
        <begin position="24"/>
        <end position="146"/>
    </location>
</feature>
<protein>
    <submittedName>
        <fullName evidence="3">Uncharacterized protein</fullName>
    </submittedName>
</protein>
<evidence type="ECO:0000313" key="4">
    <source>
        <dbReference type="Proteomes" id="UP000035159"/>
    </source>
</evidence>
<reference evidence="3 4" key="1">
    <citation type="submission" date="2015-04" db="EMBL/GenBank/DDBJ databases">
        <title>Complete Genome Sequence of Kosmotoga pacifica SLHLJ1.</title>
        <authorList>
            <person name="Jiang L.J."/>
            <person name="Shao Z.Z."/>
            <person name="Jebbar M."/>
        </authorList>
    </citation>
    <scope>NUCLEOTIDE SEQUENCE [LARGE SCALE GENOMIC DNA]</scope>
    <source>
        <strain evidence="3 4">SLHLJ1</strain>
    </source>
</reference>
<dbReference type="STRING" id="1330330.IX53_07625"/>
<dbReference type="InterPro" id="IPR003607">
    <property type="entry name" value="HD/PDEase_dom"/>
</dbReference>
<dbReference type="CDD" id="cd00077">
    <property type="entry name" value="HDc"/>
    <property type="match status" value="1"/>
</dbReference>
<evidence type="ECO:0000259" key="1">
    <source>
        <dbReference type="PROSITE" id="PS51831"/>
    </source>
</evidence>
<keyword evidence="4" id="KW-1185">Reference proteome</keyword>
<proteinExistence type="predicted"/>
<feature type="domain" description="HD-GYP" evidence="2">
    <location>
        <begin position="2"/>
        <end position="197"/>
    </location>
</feature>
<dbReference type="PATRIC" id="fig|1330330.3.peg.1544"/>
<gene>
    <name evidence="3" type="ORF">IX53_07625</name>
</gene>
<name>A0A0G2ZHR1_9BACT</name>
<dbReference type="PROSITE" id="PS51832">
    <property type="entry name" value="HD_GYP"/>
    <property type="match status" value="1"/>
</dbReference>
<dbReference type="SMART" id="SM00471">
    <property type="entry name" value="HDc"/>
    <property type="match status" value="1"/>
</dbReference>
<dbReference type="PROSITE" id="PS51831">
    <property type="entry name" value="HD"/>
    <property type="match status" value="1"/>
</dbReference>
<dbReference type="InterPro" id="IPR037522">
    <property type="entry name" value="HD_GYP_dom"/>
</dbReference>
<organism evidence="3 4">
    <name type="scientific">Kosmotoga pacifica</name>
    <dbReference type="NCBI Taxonomy" id="1330330"/>
    <lineage>
        <taxon>Bacteria</taxon>
        <taxon>Thermotogati</taxon>
        <taxon>Thermotogota</taxon>
        <taxon>Thermotogae</taxon>
        <taxon>Kosmotogales</taxon>
        <taxon>Kosmotogaceae</taxon>
        <taxon>Kosmotoga</taxon>
    </lineage>
</organism>
<evidence type="ECO:0000259" key="2">
    <source>
        <dbReference type="PROSITE" id="PS51832"/>
    </source>
</evidence>
<dbReference type="Pfam" id="PF13487">
    <property type="entry name" value="HD_5"/>
    <property type="match status" value="1"/>
</dbReference>
<evidence type="ECO:0000313" key="3">
    <source>
        <dbReference type="EMBL" id="AKI98323.1"/>
    </source>
</evidence>
<dbReference type="OrthoDB" id="49429at2"/>
<dbReference type="KEGG" id="kpf:IX53_07625"/>
<dbReference type="Gene3D" id="1.10.3210.10">
    <property type="entry name" value="Hypothetical protein af1432"/>
    <property type="match status" value="1"/>
</dbReference>
<dbReference type="NCBIfam" id="TIGR00277">
    <property type="entry name" value="HDIG"/>
    <property type="match status" value="1"/>
</dbReference>
<sequence>MYHHYHGSGLENIVALFEQRDAYTANHSRKVATLATYIGKKCGLKRRDLRVLKNAALLHDIGKISVPESILNKKGKLSDEEFEVIKKHPVISANVIENISQLKELIPVVLYHHERLDGSGYPAGLKNDEIPLLSRILAVADVFDALTSDRAYRSALDPEVAIKVMKNMPIDRFFLMIIEENLYEIVEILKFEGERKDYGKRRVSA</sequence>
<dbReference type="PANTHER" id="PTHR43155">
    <property type="entry name" value="CYCLIC DI-GMP PHOSPHODIESTERASE PA4108-RELATED"/>
    <property type="match status" value="1"/>
</dbReference>